<dbReference type="GO" id="GO:0008381">
    <property type="term" value="F:mechanosensitive monoatomic ion channel activity"/>
    <property type="evidence" value="ECO:0007669"/>
    <property type="project" value="InterPro"/>
</dbReference>
<feature type="domain" description="Mechanosensitive ion channel MscS" evidence="8">
    <location>
        <begin position="124"/>
        <end position="189"/>
    </location>
</feature>
<proteinExistence type="inferred from homology"/>
<keyword evidence="4 7" id="KW-0812">Transmembrane</keyword>
<keyword evidence="11" id="KW-1185">Reference proteome</keyword>
<reference evidence="10 11" key="1">
    <citation type="submission" date="2014-09" db="EMBL/GenBank/DDBJ databases">
        <authorList>
            <person name="Hornung B.V."/>
        </authorList>
    </citation>
    <scope>NUCLEOTIDE SEQUENCE [LARGE SCALE GENOMIC DNA]</scope>
    <source>
        <strain evidence="10 11">FRIFI</strain>
    </source>
</reference>
<dbReference type="GO" id="GO:0005886">
    <property type="term" value="C:plasma membrane"/>
    <property type="evidence" value="ECO:0007669"/>
    <property type="project" value="UniProtKB-SubCell"/>
</dbReference>
<evidence type="ECO:0000256" key="1">
    <source>
        <dbReference type="ARBA" id="ARBA00004651"/>
    </source>
</evidence>
<dbReference type="InterPro" id="IPR023408">
    <property type="entry name" value="MscS_beta-dom_sf"/>
</dbReference>
<evidence type="ECO:0000259" key="9">
    <source>
        <dbReference type="Pfam" id="PF21082"/>
    </source>
</evidence>
<dbReference type="PANTHER" id="PTHR30221">
    <property type="entry name" value="SMALL-CONDUCTANCE MECHANOSENSITIVE CHANNEL"/>
    <property type="match status" value="1"/>
</dbReference>
<dbReference type="Pfam" id="PF00924">
    <property type="entry name" value="MS_channel_2nd"/>
    <property type="match status" value="1"/>
</dbReference>
<feature type="transmembrane region" description="Helical" evidence="7">
    <location>
        <begin position="78"/>
        <end position="99"/>
    </location>
</feature>
<dbReference type="KEGG" id="rhom:FRIFI_1905"/>
<protein>
    <submittedName>
        <fullName evidence="10">Small-conductance mechanosensitive channel</fullName>
    </submittedName>
</protein>
<keyword evidence="5 7" id="KW-1133">Transmembrane helix</keyword>
<comment type="similarity">
    <text evidence="2">Belongs to the MscS (TC 1.A.23) family.</text>
</comment>
<dbReference type="SUPFAM" id="SSF50182">
    <property type="entry name" value="Sm-like ribonucleoproteins"/>
    <property type="match status" value="1"/>
</dbReference>
<feature type="transmembrane region" description="Helical" evidence="7">
    <location>
        <begin position="105"/>
        <end position="137"/>
    </location>
</feature>
<keyword evidence="3" id="KW-1003">Cell membrane</keyword>
<dbReference type="RefSeq" id="WP_330383719.1">
    <property type="nucleotide sequence ID" value="NZ_FJTZ01000012.1"/>
</dbReference>
<evidence type="ECO:0000256" key="5">
    <source>
        <dbReference type="ARBA" id="ARBA00022989"/>
    </source>
</evidence>
<evidence type="ECO:0000256" key="7">
    <source>
        <dbReference type="SAM" id="Phobius"/>
    </source>
</evidence>
<dbReference type="Gene3D" id="2.30.30.60">
    <property type="match status" value="1"/>
</dbReference>
<dbReference type="InterPro" id="IPR049278">
    <property type="entry name" value="MS_channel_C"/>
</dbReference>
<dbReference type="InterPro" id="IPR006686">
    <property type="entry name" value="MscS_channel_CS"/>
</dbReference>
<sequence length="294" mass="32832">MTNPDAIAKEVSSKVQQMSKMPLDTLIEKFIGWVTEYGIKLIIGLIVISIGLKIIKKVVKQFGVFLEKRDVDITLRRFIQSLTAGVLKVILFIGILGYWDVKLTGLAAIVASGGVAIGLALQGSLSNFAGGFIILLLRPFKVGDYIQTGVYEGTVEEIGLFYTKLTTIDNKLILIPNGTLSNGSLINYSAKEERRVDLTFSVGYENNILHVKEVLTDIVKKQEFVLDNPKPFIGVSAHSPSSVDFIVKVWCKSEHYWDIHFSLLEKVKLRFDEENISIPYPQMDLHVKKEDLGL</sequence>
<dbReference type="Gene3D" id="3.30.70.100">
    <property type="match status" value="1"/>
</dbReference>
<organism evidence="10 11">
    <name type="scientific">Romboutsia hominis</name>
    <dbReference type="NCBI Taxonomy" id="1507512"/>
    <lineage>
        <taxon>Bacteria</taxon>
        <taxon>Bacillati</taxon>
        <taxon>Bacillota</taxon>
        <taxon>Clostridia</taxon>
        <taxon>Peptostreptococcales</taxon>
        <taxon>Peptostreptococcaceae</taxon>
        <taxon>Romboutsia</taxon>
    </lineage>
</organism>
<dbReference type="PANTHER" id="PTHR30221:SF1">
    <property type="entry name" value="SMALL-CONDUCTANCE MECHANOSENSITIVE CHANNEL"/>
    <property type="match status" value="1"/>
</dbReference>
<dbReference type="Proteomes" id="UP000245695">
    <property type="component" value="Chromosome 1"/>
</dbReference>
<comment type="subcellular location">
    <subcellularLocation>
        <location evidence="1">Cell membrane</location>
        <topology evidence="1">Multi-pass membrane protein</topology>
    </subcellularLocation>
</comment>
<dbReference type="AlphaFoldDB" id="A0A2P2BW42"/>
<dbReference type="PROSITE" id="PS01246">
    <property type="entry name" value="UPF0003"/>
    <property type="match status" value="1"/>
</dbReference>
<keyword evidence="6 7" id="KW-0472">Membrane</keyword>
<gene>
    <name evidence="10" type="ORF">FRIFI_1905</name>
</gene>
<dbReference type="InterPro" id="IPR045275">
    <property type="entry name" value="MscS_archaea/bacteria_type"/>
</dbReference>
<evidence type="ECO:0000256" key="6">
    <source>
        <dbReference type="ARBA" id="ARBA00023136"/>
    </source>
</evidence>
<dbReference type="InterPro" id="IPR011066">
    <property type="entry name" value="MscS_channel_C_sf"/>
</dbReference>
<dbReference type="Pfam" id="PF21082">
    <property type="entry name" value="MS_channel_3rd"/>
    <property type="match status" value="1"/>
</dbReference>
<evidence type="ECO:0000256" key="3">
    <source>
        <dbReference type="ARBA" id="ARBA00022475"/>
    </source>
</evidence>
<dbReference type="SUPFAM" id="SSF82689">
    <property type="entry name" value="Mechanosensitive channel protein MscS (YggB), C-terminal domain"/>
    <property type="match status" value="1"/>
</dbReference>
<feature type="domain" description="Mechanosensitive ion channel MscS C-terminal" evidence="9">
    <location>
        <begin position="196"/>
        <end position="278"/>
    </location>
</feature>
<feature type="transmembrane region" description="Helical" evidence="7">
    <location>
        <begin position="30"/>
        <end position="52"/>
    </location>
</feature>
<name>A0A2P2BW42_9FIRM</name>
<dbReference type="InterPro" id="IPR010920">
    <property type="entry name" value="LSM_dom_sf"/>
</dbReference>
<evidence type="ECO:0000313" key="10">
    <source>
        <dbReference type="EMBL" id="CEI73434.1"/>
    </source>
</evidence>
<evidence type="ECO:0000256" key="4">
    <source>
        <dbReference type="ARBA" id="ARBA00022692"/>
    </source>
</evidence>
<dbReference type="EMBL" id="LN650648">
    <property type="protein sequence ID" value="CEI73434.1"/>
    <property type="molecule type" value="Genomic_DNA"/>
</dbReference>
<evidence type="ECO:0000256" key="2">
    <source>
        <dbReference type="ARBA" id="ARBA00008017"/>
    </source>
</evidence>
<evidence type="ECO:0000259" key="8">
    <source>
        <dbReference type="Pfam" id="PF00924"/>
    </source>
</evidence>
<evidence type="ECO:0000313" key="11">
    <source>
        <dbReference type="Proteomes" id="UP000245695"/>
    </source>
</evidence>
<dbReference type="SUPFAM" id="SSF82861">
    <property type="entry name" value="Mechanosensitive channel protein MscS (YggB), transmembrane region"/>
    <property type="match status" value="1"/>
</dbReference>
<dbReference type="Gene3D" id="1.10.287.1260">
    <property type="match status" value="1"/>
</dbReference>
<accession>A0A2P2BW42</accession>
<dbReference type="InterPro" id="IPR006685">
    <property type="entry name" value="MscS_channel_2nd"/>
</dbReference>
<dbReference type="InterPro" id="IPR011014">
    <property type="entry name" value="MscS_channel_TM-2"/>
</dbReference>